<evidence type="ECO:0000313" key="1">
    <source>
        <dbReference type="EMBL" id="CAD8101186.1"/>
    </source>
</evidence>
<accession>A0A8S1PDG0</accession>
<dbReference type="AlphaFoldDB" id="A0A8S1PDG0"/>
<gene>
    <name evidence="1" type="ORF">PPRIM_AZ9-3.1.T1140155</name>
</gene>
<proteinExistence type="predicted"/>
<organism evidence="1 2">
    <name type="scientific">Paramecium primaurelia</name>
    <dbReference type="NCBI Taxonomy" id="5886"/>
    <lineage>
        <taxon>Eukaryota</taxon>
        <taxon>Sar</taxon>
        <taxon>Alveolata</taxon>
        <taxon>Ciliophora</taxon>
        <taxon>Intramacronucleata</taxon>
        <taxon>Oligohymenophorea</taxon>
        <taxon>Peniculida</taxon>
        <taxon>Parameciidae</taxon>
        <taxon>Paramecium</taxon>
    </lineage>
</organism>
<evidence type="ECO:0000313" key="2">
    <source>
        <dbReference type="Proteomes" id="UP000688137"/>
    </source>
</evidence>
<reference evidence="1" key="1">
    <citation type="submission" date="2021-01" db="EMBL/GenBank/DDBJ databases">
        <authorList>
            <consortium name="Genoscope - CEA"/>
            <person name="William W."/>
        </authorList>
    </citation>
    <scope>NUCLEOTIDE SEQUENCE</scope>
</reference>
<sequence length="134" mass="15711">MNRGKFKNNNQNRKQDFEKNWTEKQIQEGKAENEIFEGIFTASEYTREKSVIKCPIFKQKVHINSFVESNRAFHGALVAFKIIKIQKTEEESDDDLEEDITEQIIMKNTKIKKDIKQEFSKICIMGHKKPISNG</sequence>
<keyword evidence="2" id="KW-1185">Reference proteome</keyword>
<dbReference type="Proteomes" id="UP000688137">
    <property type="component" value="Unassembled WGS sequence"/>
</dbReference>
<dbReference type="EMBL" id="CAJJDM010000117">
    <property type="protein sequence ID" value="CAD8101186.1"/>
    <property type="molecule type" value="Genomic_DNA"/>
</dbReference>
<comment type="caution">
    <text evidence="1">The sequence shown here is derived from an EMBL/GenBank/DDBJ whole genome shotgun (WGS) entry which is preliminary data.</text>
</comment>
<name>A0A8S1PDG0_PARPR</name>
<protein>
    <submittedName>
        <fullName evidence="1">Uncharacterized protein</fullName>
    </submittedName>
</protein>